<dbReference type="Gene3D" id="3.60.15.10">
    <property type="entry name" value="Ribonuclease Z/Hydroxyacylglutathione hydrolase-like"/>
    <property type="match status" value="1"/>
</dbReference>
<dbReference type="Proteomes" id="UP001596494">
    <property type="component" value="Unassembled WGS sequence"/>
</dbReference>
<evidence type="ECO:0000259" key="1">
    <source>
        <dbReference type="SMART" id="SM00849"/>
    </source>
</evidence>
<protein>
    <submittedName>
        <fullName evidence="2">MBL fold metallo-hydrolase</fullName>
    </submittedName>
</protein>
<name>A0ABW2K514_9BACI</name>
<dbReference type="RefSeq" id="WP_289216356.1">
    <property type="nucleotide sequence ID" value="NZ_JAPVRC010000006.1"/>
</dbReference>
<proteinExistence type="predicted"/>
<comment type="caution">
    <text evidence="2">The sequence shown here is derived from an EMBL/GenBank/DDBJ whole genome shotgun (WGS) entry which is preliminary data.</text>
</comment>
<dbReference type="Pfam" id="PF00753">
    <property type="entry name" value="Lactamase_B"/>
    <property type="match status" value="1"/>
</dbReference>
<evidence type="ECO:0000313" key="3">
    <source>
        <dbReference type="Proteomes" id="UP001596494"/>
    </source>
</evidence>
<dbReference type="SUPFAM" id="SSF56281">
    <property type="entry name" value="Metallo-hydrolase/oxidoreductase"/>
    <property type="match status" value="1"/>
</dbReference>
<gene>
    <name evidence="2" type="ORF">ACFQMN_10125</name>
</gene>
<feature type="domain" description="Metallo-beta-lactamase" evidence="1">
    <location>
        <begin position="16"/>
        <end position="205"/>
    </location>
</feature>
<dbReference type="InterPro" id="IPR036866">
    <property type="entry name" value="RibonucZ/Hydroxyglut_hydro"/>
</dbReference>
<dbReference type="InterPro" id="IPR001279">
    <property type="entry name" value="Metallo-B-lactamas"/>
</dbReference>
<dbReference type="CDD" id="cd07743">
    <property type="entry name" value="metallo-hydrolase-like_MBL-fold"/>
    <property type="match status" value="1"/>
</dbReference>
<dbReference type="EMBL" id="JBHTBY010000008">
    <property type="protein sequence ID" value="MFC7321239.1"/>
    <property type="molecule type" value="Genomic_DNA"/>
</dbReference>
<dbReference type="PANTHER" id="PTHR42951">
    <property type="entry name" value="METALLO-BETA-LACTAMASE DOMAIN-CONTAINING"/>
    <property type="match status" value="1"/>
</dbReference>
<organism evidence="2 3">
    <name type="scientific">Halobacillus campisalis</name>
    <dbReference type="NCBI Taxonomy" id="435909"/>
    <lineage>
        <taxon>Bacteria</taxon>
        <taxon>Bacillati</taxon>
        <taxon>Bacillota</taxon>
        <taxon>Bacilli</taxon>
        <taxon>Bacillales</taxon>
        <taxon>Bacillaceae</taxon>
        <taxon>Halobacillus</taxon>
    </lineage>
</organism>
<evidence type="ECO:0000313" key="2">
    <source>
        <dbReference type="EMBL" id="MFC7321239.1"/>
    </source>
</evidence>
<accession>A0ABW2K514</accession>
<reference evidence="3" key="1">
    <citation type="journal article" date="2019" name="Int. J. Syst. Evol. Microbiol.">
        <title>The Global Catalogue of Microorganisms (GCM) 10K type strain sequencing project: providing services to taxonomists for standard genome sequencing and annotation.</title>
        <authorList>
            <consortium name="The Broad Institute Genomics Platform"/>
            <consortium name="The Broad Institute Genome Sequencing Center for Infectious Disease"/>
            <person name="Wu L."/>
            <person name="Ma J."/>
        </authorList>
    </citation>
    <scope>NUCLEOTIDE SEQUENCE [LARGE SCALE GENOMIC DNA]</scope>
    <source>
        <strain evidence="3">CCUG 73951</strain>
    </source>
</reference>
<keyword evidence="3" id="KW-1185">Reference proteome</keyword>
<sequence length="297" mass="33458">MSLIQINSHCYYYNSTVNIGYITDGTTGLLIDTGIDTSSVKKVERELHRQQLPLTHLFITHAHADHYGGAAYLQKNYNIHTIAPEFEAAILQNPKLEPLYLFAGNDPLPELQNKFLQGAAMQVDTEVQQGELKAGTLRLRAIAAPGHSYHQLCILAYDILFAADAYFSSDQLSKHKIPYITDAEAAIQSLKMLQDIDCKGALPGHGVYEEDFQATVQDNIDYHEKLLVWLDRYIDQPVTHESIVASMCEAYKVNAPHLSQWLLYRTAVSAYLVGLIKRKKITHQVSDFKWTFYPAGS</sequence>
<dbReference type="SMART" id="SM00849">
    <property type="entry name" value="Lactamase_B"/>
    <property type="match status" value="1"/>
</dbReference>
<dbReference type="PANTHER" id="PTHR42951:SF14">
    <property type="entry name" value="METALLO-BETA-LACTAMASE SUPERFAMILY PROTEIN"/>
    <property type="match status" value="1"/>
</dbReference>
<dbReference type="InterPro" id="IPR050855">
    <property type="entry name" value="NDM-1-like"/>
</dbReference>